<keyword evidence="5" id="KW-1185">Reference proteome</keyword>
<feature type="transmembrane region" description="Helical" evidence="1">
    <location>
        <begin position="97"/>
        <end position="114"/>
    </location>
</feature>
<feature type="transmembrane region" description="Helical" evidence="1">
    <location>
        <begin position="38"/>
        <end position="57"/>
    </location>
</feature>
<evidence type="ECO:0000256" key="1">
    <source>
        <dbReference type="SAM" id="Phobius"/>
    </source>
</evidence>
<dbReference type="InterPro" id="IPR000620">
    <property type="entry name" value="EamA_dom"/>
</dbReference>
<dbReference type="Proteomes" id="UP000499080">
    <property type="component" value="Unassembled WGS sequence"/>
</dbReference>
<dbReference type="SUPFAM" id="SSF103481">
    <property type="entry name" value="Multidrug resistance efflux transporter EmrE"/>
    <property type="match status" value="2"/>
</dbReference>
<gene>
    <name evidence="4" type="primary">SLC35G1_18</name>
    <name evidence="4" type="ORF">AVEN_76615_1</name>
</gene>
<dbReference type="GO" id="GO:0016020">
    <property type="term" value="C:membrane"/>
    <property type="evidence" value="ECO:0007669"/>
    <property type="project" value="InterPro"/>
</dbReference>
<accession>A0A4Y2KAI2</accession>
<keyword evidence="1" id="KW-1133">Transmembrane helix</keyword>
<feature type="transmembrane region" description="Helical" evidence="1">
    <location>
        <begin position="216"/>
        <end position="236"/>
    </location>
</feature>
<feature type="transmembrane region" description="Helical" evidence="1">
    <location>
        <begin position="69"/>
        <end position="91"/>
    </location>
</feature>
<evidence type="ECO:0000313" key="4">
    <source>
        <dbReference type="EMBL" id="GBM99214.1"/>
    </source>
</evidence>
<proteinExistence type="predicted"/>
<feature type="transmembrane region" description="Helical" evidence="1">
    <location>
        <begin position="268"/>
        <end position="289"/>
    </location>
</feature>
<keyword evidence="1" id="KW-0812">Transmembrane</keyword>
<protein>
    <submittedName>
        <fullName evidence="4">Solute carrier family 35 member G1</fullName>
    </submittedName>
</protein>
<keyword evidence="2" id="KW-0732">Signal</keyword>
<feature type="domain" description="EamA" evidence="3">
    <location>
        <begin position="8"/>
        <end position="137"/>
    </location>
</feature>
<dbReference type="PANTHER" id="PTHR22911">
    <property type="entry name" value="ACYL-MALONYL CONDENSING ENZYME-RELATED"/>
    <property type="match status" value="1"/>
</dbReference>
<keyword evidence="1" id="KW-0472">Membrane</keyword>
<dbReference type="EMBL" id="BGPR01004399">
    <property type="protein sequence ID" value="GBM99214.1"/>
    <property type="molecule type" value="Genomic_DNA"/>
</dbReference>
<name>A0A4Y2KAI2_ARAVE</name>
<evidence type="ECO:0000259" key="3">
    <source>
        <dbReference type="Pfam" id="PF00892"/>
    </source>
</evidence>
<dbReference type="OrthoDB" id="306876at2759"/>
<dbReference type="InterPro" id="IPR037185">
    <property type="entry name" value="EmrE-like"/>
</dbReference>
<reference evidence="4 5" key="1">
    <citation type="journal article" date="2019" name="Sci. Rep.">
        <title>Orb-weaving spider Araneus ventricosus genome elucidates the spidroin gene catalogue.</title>
        <authorList>
            <person name="Kono N."/>
            <person name="Nakamura H."/>
            <person name="Ohtoshi R."/>
            <person name="Moran D.A.P."/>
            <person name="Shinohara A."/>
            <person name="Yoshida Y."/>
            <person name="Fujiwara M."/>
            <person name="Mori M."/>
            <person name="Tomita M."/>
            <person name="Arakawa K."/>
        </authorList>
    </citation>
    <scope>NUCLEOTIDE SEQUENCE [LARGE SCALE GENOMIC DNA]</scope>
</reference>
<feature type="signal peptide" evidence="2">
    <location>
        <begin position="1"/>
        <end position="22"/>
    </location>
</feature>
<feature type="transmembrane region" description="Helical" evidence="1">
    <location>
        <begin position="126"/>
        <end position="143"/>
    </location>
</feature>
<feature type="chain" id="PRO_5021214344" evidence="2">
    <location>
        <begin position="23"/>
        <end position="314"/>
    </location>
</feature>
<feature type="transmembrane region" description="Helical" evidence="1">
    <location>
        <begin position="185"/>
        <end position="204"/>
    </location>
</feature>
<dbReference type="AlphaFoldDB" id="A0A4Y2KAI2"/>
<feature type="transmembrane region" description="Helical" evidence="1">
    <location>
        <begin position="155"/>
        <end position="173"/>
    </location>
</feature>
<feature type="transmembrane region" description="Helical" evidence="1">
    <location>
        <begin position="243"/>
        <end position="262"/>
    </location>
</feature>
<comment type="caution">
    <text evidence="4">The sequence shown here is derived from an EMBL/GenBank/DDBJ whole genome shotgun (WGS) entry which is preliminary data.</text>
</comment>
<evidence type="ECO:0000313" key="5">
    <source>
        <dbReference type="Proteomes" id="UP000499080"/>
    </source>
</evidence>
<dbReference type="Pfam" id="PF00892">
    <property type="entry name" value="EamA"/>
    <property type="match status" value="1"/>
</dbReference>
<evidence type="ECO:0000256" key="2">
    <source>
        <dbReference type="SAM" id="SignalP"/>
    </source>
</evidence>
<sequence length="314" mass="34497">MNFNTRDLILALLCAFLGSVKGLLVSKVKSLGPIEIFGFRSLGATCLIIPIIIFWNYKLWYDYKSNLTLLVRSIVGNIAVCSYYFGFAYLPIAEASLLFYSTPVFTIFIGCIFLKEKCGPSETISVIFSLLGIVLVSFPDFTFDTARDTTNTIKGVAGSIIGAITQAVALAVVRKITFIPPAVVSFWWALVGIPFSAVLSSLHTGRVHSWQCGLEAWIIIMIAVLGFVSELCLVAALKSTDAVIVSIALTSEILWAFILQIFVNNEWPNFLCNLGGMAILISISLPPILNCMSSRKGAFDIENEYPENMTEQEK</sequence>
<organism evidence="4 5">
    <name type="scientific">Araneus ventricosus</name>
    <name type="common">Orbweaver spider</name>
    <name type="synonym">Epeira ventricosa</name>
    <dbReference type="NCBI Taxonomy" id="182803"/>
    <lineage>
        <taxon>Eukaryota</taxon>
        <taxon>Metazoa</taxon>
        <taxon>Ecdysozoa</taxon>
        <taxon>Arthropoda</taxon>
        <taxon>Chelicerata</taxon>
        <taxon>Arachnida</taxon>
        <taxon>Araneae</taxon>
        <taxon>Araneomorphae</taxon>
        <taxon>Entelegynae</taxon>
        <taxon>Araneoidea</taxon>
        <taxon>Araneidae</taxon>
        <taxon>Araneus</taxon>
    </lineage>
</organism>